<evidence type="ECO:0000313" key="3">
    <source>
        <dbReference type="Proteomes" id="UP001596106"/>
    </source>
</evidence>
<accession>A0ABW0I529</accession>
<keyword evidence="3" id="KW-1185">Reference proteome</keyword>
<reference evidence="3" key="1">
    <citation type="journal article" date="2019" name="Int. J. Syst. Evol. Microbiol.">
        <title>The Global Catalogue of Microorganisms (GCM) 10K type strain sequencing project: providing services to taxonomists for standard genome sequencing and annotation.</title>
        <authorList>
            <consortium name="The Broad Institute Genomics Platform"/>
            <consortium name="The Broad Institute Genome Sequencing Center for Infectious Disease"/>
            <person name="Wu L."/>
            <person name="Ma J."/>
        </authorList>
    </citation>
    <scope>NUCLEOTIDE SEQUENCE [LARGE SCALE GENOMIC DNA]</scope>
    <source>
        <strain evidence="3">CCUG 55250</strain>
    </source>
</reference>
<sequence length="316" mass="35559">MKKNFFVVAFIVVAGGWIAARSGDIVTDLGLTPEQVKQTALNNLTSGELVAPYSSRVRQLAKNIPEGSRAAAVQSMGGVIRSFVSSDDFKNRYQMWLKSKYGVIDEQSQGTTQTQATTMDDLKAAYDQQAAMMQNMYSQMPPATLVMMLQTQMQTLQQEIPEAEGNEKAAKAKELGELKRLQALSKTKPEEFKKQYIASLDRMLNQQKAQSMGKMEEDLERSKQEAADYQKRLADYKAASDLNTVLKQRLNAFIALAGSVDFNAQLMQRGSKLEFANPEYRNKPSNWKLLFRMGKEPVQAARAFAQNWVNDLEKKR</sequence>
<comment type="caution">
    <text evidence="2">The sequence shown here is derived from an EMBL/GenBank/DDBJ whole genome shotgun (WGS) entry which is preliminary data.</text>
</comment>
<evidence type="ECO:0000313" key="2">
    <source>
        <dbReference type="EMBL" id="MFC5408474.1"/>
    </source>
</evidence>
<evidence type="ECO:0000256" key="1">
    <source>
        <dbReference type="SAM" id="Coils"/>
    </source>
</evidence>
<dbReference type="Proteomes" id="UP001596106">
    <property type="component" value="Unassembled WGS sequence"/>
</dbReference>
<organism evidence="2 3">
    <name type="scientific">Larkinella bovis</name>
    <dbReference type="NCBI Taxonomy" id="683041"/>
    <lineage>
        <taxon>Bacteria</taxon>
        <taxon>Pseudomonadati</taxon>
        <taxon>Bacteroidota</taxon>
        <taxon>Cytophagia</taxon>
        <taxon>Cytophagales</taxon>
        <taxon>Spirosomataceae</taxon>
        <taxon>Larkinella</taxon>
    </lineage>
</organism>
<name>A0ABW0I529_9BACT</name>
<protein>
    <submittedName>
        <fullName evidence="2">Uncharacterized protein</fullName>
    </submittedName>
</protein>
<dbReference type="RefSeq" id="WP_379841381.1">
    <property type="nucleotide sequence ID" value="NZ_JBHSMA010000001.1"/>
</dbReference>
<gene>
    <name evidence="2" type="ORF">ACFPMF_04095</name>
</gene>
<dbReference type="EMBL" id="JBHSMA010000001">
    <property type="protein sequence ID" value="MFC5408474.1"/>
    <property type="molecule type" value="Genomic_DNA"/>
</dbReference>
<feature type="coiled-coil region" evidence="1">
    <location>
        <begin position="146"/>
        <end position="173"/>
    </location>
</feature>
<proteinExistence type="predicted"/>
<feature type="coiled-coil region" evidence="1">
    <location>
        <begin position="205"/>
        <end position="239"/>
    </location>
</feature>
<keyword evidence="1" id="KW-0175">Coiled coil</keyword>